<gene>
    <name evidence="1" type="ORF">BRAPAZ1V2_A03P71690.2</name>
</gene>
<dbReference type="Proteomes" id="UP000694005">
    <property type="component" value="Chromosome A03"/>
</dbReference>
<dbReference type="Gramene" id="A03p71690.2_BraZ1">
    <property type="protein sequence ID" value="A03p71690.2_BraZ1.CDS.1"/>
    <property type="gene ID" value="A03g71690.2_BraZ1"/>
</dbReference>
<protein>
    <submittedName>
        <fullName evidence="1">Uncharacterized protein</fullName>
    </submittedName>
</protein>
<dbReference type="EMBL" id="LS974619">
    <property type="protein sequence ID" value="CAG7885826.1"/>
    <property type="molecule type" value="Genomic_DNA"/>
</dbReference>
<reference evidence="1 2" key="1">
    <citation type="submission" date="2021-07" db="EMBL/GenBank/DDBJ databases">
        <authorList>
            <consortium name="Genoscope - CEA"/>
            <person name="William W."/>
        </authorList>
    </citation>
    <scope>NUCLEOTIDE SEQUENCE [LARGE SCALE GENOMIC DNA]</scope>
</reference>
<sequence>MELGPGIPRKCHCGSFDNTPHFENSRQPRSQVLPVRCCFWGQSLVQMGR</sequence>
<evidence type="ECO:0000313" key="1">
    <source>
        <dbReference type="EMBL" id="CAG7885826.1"/>
    </source>
</evidence>
<accession>A0A8D9GRT8</accession>
<organism evidence="1 2">
    <name type="scientific">Brassica campestris</name>
    <name type="common">Field mustard</name>
    <dbReference type="NCBI Taxonomy" id="3711"/>
    <lineage>
        <taxon>Eukaryota</taxon>
        <taxon>Viridiplantae</taxon>
        <taxon>Streptophyta</taxon>
        <taxon>Embryophyta</taxon>
        <taxon>Tracheophyta</taxon>
        <taxon>Spermatophyta</taxon>
        <taxon>Magnoliopsida</taxon>
        <taxon>eudicotyledons</taxon>
        <taxon>Gunneridae</taxon>
        <taxon>Pentapetalae</taxon>
        <taxon>rosids</taxon>
        <taxon>malvids</taxon>
        <taxon>Brassicales</taxon>
        <taxon>Brassicaceae</taxon>
        <taxon>Brassiceae</taxon>
        <taxon>Brassica</taxon>
    </lineage>
</organism>
<name>A0A8D9GRT8_BRACM</name>
<dbReference type="AlphaFoldDB" id="A0A8D9GRT8"/>
<evidence type="ECO:0000313" key="2">
    <source>
        <dbReference type="Proteomes" id="UP000694005"/>
    </source>
</evidence>
<proteinExistence type="predicted"/>